<accession>A0A644YZR9</accession>
<gene>
    <name evidence="2" type="ORF">SDC9_80114</name>
</gene>
<name>A0A644YZR9_9ZZZZ</name>
<organism evidence="2">
    <name type="scientific">bioreactor metagenome</name>
    <dbReference type="NCBI Taxonomy" id="1076179"/>
    <lineage>
        <taxon>unclassified sequences</taxon>
        <taxon>metagenomes</taxon>
        <taxon>ecological metagenomes</taxon>
    </lineage>
</organism>
<comment type="caution">
    <text evidence="2">The sequence shown here is derived from an EMBL/GenBank/DDBJ whole genome shotgun (WGS) entry which is preliminary data.</text>
</comment>
<proteinExistence type="predicted"/>
<dbReference type="EMBL" id="VSSQ01006689">
    <property type="protein sequence ID" value="MPM33538.1"/>
    <property type="molecule type" value="Genomic_DNA"/>
</dbReference>
<evidence type="ECO:0000313" key="2">
    <source>
        <dbReference type="EMBL" id="MPM33538.1"/>
    </source>
</evidence>
<protein>
    <submittedName>
        <fullName evidence="2">Uncharacterized protein</fullName>
    </submittedName>
</protein>
<evidence type="ECO:0000256" key="1">
    <source>
        <dbReference type="SAM" id="MobiDB-lite"/>
    </source>
</evidence>
<feature type="region of interest" description="Disordered" evidence="1">
    <location>
        <begin position="417"/>
        <end position="473"/>
    </location>
</feature>
<feature type="compositionally biased region" description="Basic and acidic residues" evidence="1">
    <location>
        <begin position="349"/>
        <end position="360"/>
    </location>
</feature>
<dbReference type="AlphaFoldDB" id="A0A644YZR9"/>
<sequence>MAAVADVPLTGGDDLQRLVALLVEVRLALGRLGITDELAVLPQHRHGLLARREGRLAGDPLVRRRVDHPVGGLTGQSAVAADDRPGGQVELPPPGDVGEVTERTAHRDTRPLVGLGVAVGQHRHLDPEDRRRHRAAEQRLVALVVGVGDQGAAGGQQLGPGRLDHDLAAVGAVEVQRVVEAGVVAGLELRLGDRGLESDVPHRRRLGHVRLAAPEVVQEGPLGDGLRLVGDRRVEQAPVDRQADVLPEVLEDLLVQGGQPVAQLDEVAAADRHLALGVRLGRRGEVRVVRDRRVAPYAVVVLHPPLGRQAVVVPADRVEHLLAAHPLVAGDDVGVRVGEHVADMQGAGDRGRRGVDGEHRGARHGPVEGVRPALVPAAAPGVLEPFQSGLLRYSGLAYRGDRAGRCRGGRGVPEGFAHGVHLTDRPRPHAHHRWGRDRSRPGTRAVPGGAPGESGVSPGQALPVGLTEPGRLA</sequence>
<feature type="region of interest" description="Disordered" evidence="1">
    <location>
        <begin position="345"/>
        <end position="367"/>
    </location>
</feature>
<feature type="region of interest" description="Disordered" evidence="1">
    <location>
        <begin position="68"/>
        <end position="97"/>
    </location>
</feature>
<reference evidence="2" key="1">
    <citation type="submission" date="2019-08" db="EMBL/GenBank/DDBJ databases">
        <authorList>
            <person name="Kucharzyk K."/>
            <person name="Murdoch R.W."/>
            <person name="Higgins S."/>
            <person name="Loffler F."/>
        </authorList>
    </citation>
    <scope>NUCLEOTIDE SEQUENCE</scope>
</reference>
<dbReference type="AntiFam" id="ANF00083">
    <property type="entry name" value="Shadow ORF (opposite leuS)"/>
</dbReference>